<protein>
    <submittedName>
        <fullName evidence="6">LemA family protein</fullName>
    </submittedName>
</protein>
<keyword evidence="5" id="KW-0472">Membrane</keyword>
<dbReference type="Proteomes" id="UP001596413">
    <property type="component" value="Unassembled WGS sequence"/>
</dbReference>
<evidence type="ECO:0000256" key="2">
    <source>
        <dbReference type="ARBA" id="ARBA00008854"/>
    </source>
</evidence>
<dbReference type="Pfam" id="PF04011">
    <property type="entry name" value="LemA"/>
    <property type="match status" value="1"/>
</dbReference>
<comment type="subcellular location">
    <subcellularLocation>
        <location evidence="1">Membrane</location>
        <topology evidence="1">Single-pass membrane protein</topology>
    </subcellularLocation>
</comment>
<keyword evidence="3" id="KW-0812">Transmembrane</keyword>
<evidence type="ECO:0000256" key="5">
    <source>
        <dbReference type="ARBA" id="ARBA00023136"/>
    </source>
</evidence>
<evidence type="ECO:0000256" key="3">
    <source>
        <dbReference type="ARBA" id="ARBA00022692"/>
    </source>
</evidence>
<evidence type="ECO:0000256" key="1">
    <source>
        <dbReference type="ARBA" id="ARBA00004167"/>
    </source>
</evidence>
<keyword evidence="7" id="KW-1185">Reference proteome</keyword>
<keyword evidence="4" id="KW-1133">Transmembrane helix</keyword>
<evidence type="ECO:0000313" key="6">
    <source>
        <dbReference type="EMBL" id="MFC7220653.1"/>
    </source>
</evidence>
<name>A0ABW2GMB2_9ACTN</name>
<sequence>MVGAIVAGSGWRVVRTCDRLVRLRNQTQASRARIDVQLKRRHGLIANLVEGARGHAAHERGTFEAVAAAHEAVQVRCA</sequence>
<reference evidence="7" key="1">
    <citation type="journal article" date="2019" name="Int. J. Syst. Evol. Microbiol.">
        <title>The Global Catalogue of Microorganisms (GCM) 10K type strain sequencing project: providing services to taxonomists for standard genome sequencing and annotation.</title>
        <authorList>
            <consortium name="The Broad Institute Genomics Platform"/>
            <consortium name="The Broad Institute Genome Sequencing Center for Infectious Disease"/>
            <person name="Wu L."/>
            <person name="Ma J."/>
        </authorList>
    </citation>
    <scope>NUCLEOTIDE SEQUENCE [LARGE SCALE GENOMIC DNA]</scope>
    <source>
        <strain evidence="7">CGMCC 1.13681</strain>
    </source>
</reference>
<dbReference type="PANTHER" id="PTHR34478:SF1">
    <property type="entry name" value="PROTEIN LEMA"/>
    <property type="match status" value="1"/>
</dbReference>
<organism evidence="6 7">
    <name type="scientific">Streptomyces polyrhachis</name>
    <dbReference type="NCBI Taxonomy" id="1282885"/>
    <lineage>
        <taxon>Bacteria</taxon>
        <taxon>Bacillati</taxon>
        <taxon>Actinomycetota</taxon>
        <taxon>Actinomycetes</taxon>
        <taxon>Kitasatosporales</taxon>
        <taxon>Streptomycetaceae</taxon>
        <taxon>Streptomyces</taxon>
    </lineage>
</organism>
<dbReference type="Gene3D" id="1.20.1440.20">
    <property type="entry name" value="LemA-like domain"/>
    <property type="match status" value="1"/>
</dbReference>
<dbReference type="SUPFAM" id="SSF140478">
    <property type="entry name" value="LemA-like"/>
    <property type="match status" value="1"/>
</dbReference>
<dbReference type="InterPro" id="IPR007156">
    <property type="entry name" value="MamQ_LemA"/>
</dbReference>
<accession>A0ABW2GMB2</accession>
<comment type="similarity">
    <text evidence="2">Belongs to the LemA family.</text>
</comment>
<dbReference type="RefSeq" id="WP_386417469.1">
    <property type="nucleotide sequence ID" value="NZ_JBHSZO010000038.1"/>
</dbReference>
<evidence type="ECO:0000313" key="7">
    <source>
        <dbReference type="Proteomes" id="UP001596413"/>
    </source>
</evidence>
<proteinExistence type="inferred from homology"/>
<dbReference type="PANTHER" id="PTHR34478">
    <property type="entry name" value="PROTEIN LEMA"/>
    <property type="match status" value="1"/>
</dbReference>
<dbReference type="EMBL" id="JBHSZO010000038">
    <property type="protein sequence ID" value="MFC7220653.1"/>
    <property type="molecule type" value="Genomic_DNA"/>
</dbReference>
<dbReference type="InterPro" id="IPR023353">
    <property type="entry name" value="LemA-like_dom_sf"/>
</dbReference>
<gene>
    <name evidence="6" type="ORF">ACFQLX_21180</name>
</gene>
<evidence type="ECO:0000256" key="4">
    <source>
        <dbReference type="ARBA" id="ARBA00022989"/>
    </source>
</evidence>
<comment type="caution">
    <text evidence="6">The sequence shown here is derived from an EMBL/GenBank/DDBJ whole genome shotgun (WGS) entry which is preliminary data.</text>
</comment>